<dbReference type="RefSeq" id="WP_160738372.1">
    <property type="nucleotide sequence ID" value="NZ_WTYQ01000001.1"/>
</dbReference>
<dbReference type="AlphaFoldDB" id="A0A845A6Q2"/>
<evidence type="ECO:0000313" key="3">
    <source>
        <dbReference type="Proteomes" id="UP000460561"/>
    </source>
</evidence>
<dbReference type="Pfam" id="PF07238">
    <property type="entry name" value="PilZ"/>
    <property type="match status" value="1"/>
</dbReference>
<dbReference type="GO" id="GO:0035438">
    <property type="term" value="F:cyclic-di-GMP binding"/>
    <property type="evidence" value="ECO:0007669"/>
    <property type="project" value="InterPro"/>
</dbReference>
<evidence type="ECO:0000313" key="2">
    <source>
        <dbReference type="EMBL" id="MXP25227.1"/>
    </source>
</evidence>
<dbReference type="OrthoDB" id="9806898at2"/>
<proteinExistence type="predicted"/>
<organism evidence="2 3">
    <name type="scientific">Altericroceibacterium indicum</name>
    <dbReference type="NCBI Taxonomy" id="374177"/>
    <lineage>
        <taxon>Bacteria</taxon>
        <taxon>Pseudomonadati</taxon>
        <taxon>Pseudomonadota</taxon>
        <taxon>Alphaproteobacteria</taxon>
        <taxon>Sphingomonadales</taxon>
        <taxon>Erythrobacteraceae</taxon>
        <taxon>Altericroceibacterium</taxon>
    </lineage>
</organism>
<name>A0A845A6Q2_9SPHN</name>
<accession>A0A845A6Q2</accession>
<sequence>MPYRAQLSVPELRRSARHPVDYQVKAEHAVHGDITLHLANISVNGFMIDQSPGFSRGERLIVRLPTIGRIEGYCMWTTGDRAGFQFERIIRPDHFEEMILAIKPNTRLLRKRQ</sequence>
<protein>
    <submittedName>
        <fullName evidence="2">PilZ domain-containing protein</fullName>
    </submittedName>
</protein>
<keyword evidence="3" id="KW-1185">Reference proteome</keyword>
<comment type="caution">
    <text evidence="2">The sequence shown here is derived from an EMBL/GenBank/DDBJ whole genome shotgun (WGS) entry which is preliminary data.</text>
</comment>
<dbReference type="Proteomes" id="UP000460561">
    <property type="component" value="Unassembled WGS sequence"/>
</dbReference>
<feature type="domain" description="PilZ" evidence="1">
    <location>
        <begin position="12"/>
        <end position="93"/>
    </location>
</feature>
<gene>
    <name evidence="2" type="ORF">GRI39_04105</name>
</gene>
<dbReference type="EMBL" id="WTYQ01000001">
    <property type="protein sequence ID" value="MXP25227.1"/>
    <property type="molecule type" value="Genomic_DNA"/>
</dbReference>
<dbReference type="Gene3D" id="2.40.10.220">
    <property type="entry name" value="predicted glycosyltransferase like domains"/>
    <property type="match status" value="1"/>
</dbReference>
<evidence type="ECO:0000259" key="1">
    <source>
        <dbReference type="Pfam" id="PF07238"/>
    </source>
</evidence>
<reference evidence="2 3" key="1">
    <citation type="submission" date="2019-12" db="EMBL/GenBank/DDBJ databases">
        <title>Genomic-based taxomic classification of the family Erythrobacteraceae.</title>
        <authorList>
            <person name="Xu L."/>
        </authorList>
    </citation>
    <scope>NUCLEOTIDE SEQUENCE [LARGE SCALE GENOMIC DNA]</scope>
    <source>
        <strain evidence="2 3">DSM 18604</strain>
    </source>
</reference>
<dbReference type="SUPFAM" id="SSF141371">
    <property type="entry name" value="PilZ domain-like"/>
    <property type="match status" value="1"/>
</dbReference>
<dbReference type="InterPro" id="IPR009875">
    <property type="entry name" value="PilZ_domain"/>
</dbReference>